<comment type="caution">
    <text evidence="1">The sequence shown here is derived from an EMBL/GenBank/DDBJ whole genome shotgun (WGS) entry which is preliminary data.</text>
</comment>
<reference evidence="1" key="1">
    <citation type="submission" date="2022-03" db="EMBL/GenBank/DDBJ databases">
        <authorList>
            <person name="Martin C."/>
        </authorList>
    </citation>
    <scope>NUCLEOTIDE SEQUENCE</scope>
</reference>
<dbReference type="EMBL" id="CAIIXF020000011">
    <property type="protein sequence ID" value="CAH1799486.1"/>
    <property type="molecule type" value="Genomic_DNA"/>
</dbReference>
<proteinExistence type="predicted"/>
<evidence type="ECO:0000313" key="1">
    <source>
        <dbReference type="EMBL" id="CAH1799486.1"/>
    </source>
</evidence>
<name>A0A8J1TBJ8_OWEFU</name>
<accession>A0A8J1TBJ8</accession>
<dbReference type="AlphaFoldDB" id="A0A8J1TBJ8"/>
<organism evidence="1 2">
    <name type="scientific">Owenia fusiformis</name>
    <name type="common">Polychaete worm</name>
    <dbReference type="NCBI Taxonomy" id="6347"/>
    <lineage>
        <taxon>Eukaryota</taxon>
        <taxon>Metazoa</taxon>
        <taxon>Spiralia</taxon>
        <taxon>Lophotrochozoa</taxon>
        <taxon>Annelida</taxon>
        <taxon>Polychaeta</taxon>
        <taxon>Sedentaria</taxon>
        <taxon>Canalipalpata</taxon>
        <taxon>Sabellida</taxon>
        <taxon>Oweniida</taxon>
        <taxon>Oweniidae</taxon>
        <taxon>Owenia</taxon>
    </lineage>
</organism>
<protein>
    <submittedName>
        <fullName evidence="1">Uncharacterized protein</fullName>
    </submittedName>
</protein>
<dbReference type="Proteomes" id="UP000749559">
    <property type="component" value="Unassembled WGS sequence"/>
</dbReference>
<evidence type="ECO:0000313" key="2">
    <source>
        <dbReference type="Proteomes" id="UP000749559"/>
    </source>
</evidence>
<gene>
    <name evidence="1" type="ORF">OFUS_LOCUS23494</name>
</gene>
<sequence>MRGPMICIILLLPAVASQCTGIHNPVERRCGPPPSRLYSLPGYPAVQQIFKNVHYETMTLYLIGNDGTVGVQSWQLNPGDILTLDTAMRQGYVASSGTGPDKRWLRLGGRCYYYPSSPDTDGCTIYISSF</sequence>
<keyword evidence="2" id="KW-1185">Reference proteome</keyword>